<organism evidence="4 5">
    <name type="scientific">Hymenoscyphus fraxineus</name>
    <dbReference type="NCBI Taxonomy" id="746836"/>
    <lineage>
        <taxon>Eukaryota</taxon>
        <taxon>Fungi</taxon>
        <taxon>Dikarya</taxon>
        <taxon>Ascomycota</taxon>
        <taxon>Pezizomycotina</taxon>
        <taxon>Leotiomycetes</taxon>
        <taxon>Helotiales</taxon>
        <taxon>Helotiaceae</taxon>
        <taxon>Hymenoscyphus</taxon>
    </lineage>
</organism>
<dbReference type="Proteomes" id="UP000696280">
    <property type="component" value="Unassembled WGS sequence"/>
</dbReference>
<gene>
    <name evidence="4" type="ORF">HYFRA_00012265</name>
</gene>
<evidence type="ECO:0000313" key="5">
    <source>
        <dbReference type="Proteomes" id="UP000696280"/>
    </source>
</evidence>
<dbReference type="Pfam" id="PF20684">
    <property type="entry name" value="Fung_rhodopsin"/>
    <property type="match status" value="1"/>
</dbReference>
<dbReference type="InterPro" id="IPR049326">
    <property type="entry name" value="Rhodopsin_dom_fungi"/>
</dbReference>
<keyword evidence="2" id="KW-0812">Transmembrane</keyword>
<evidence type="ECO:0000259" key="3">
    <source>
        <dbReference type="Pfam" id="PF20684"/>
    </source>
</evidence>
<evidence type="ECO:0000256" key="1">
    <source>
        <dbReference type="SAM" id="MobiDB-lite"/>
    </source>
</evidence>
<protein>
    <recommendedName>
        <fullName evidence="3">Rhodopsin domain-containing protein</fullName>
    </recommendedName>
</protein>
<feature type="compositionally biased region" description="Polar residues" evidence="1">
    <location>
        <begin position="1"/>
        <end position="19"/>
    </location>
</feature>
<evidence type="ECO:0000313" key="4">
    <source>
        <dbReference type="EMBL" id="CAG8956721.1"/>
    </source>
</evidence>
<name>A0A9N9PRB5_9HELO</name>
<dbReference type="EMBL" id="CAJVRL010000072">
    <property type="protein sequence ID" value="CAG8956721.1"/>
    <property type="molecule type" value="Genomic_DNA"/>
</dbReference>
<feature type="transmembrane region" description="Helical" evidence="2">
    <location>
        <begin position="46"/>
        <end position="68"/>
    </location>
</feature>
<dbReference type="OrthoDB" id="2496787at2759"/>
<feature type="region of interest" description="Disordered" evidence="1">
    <location>
        <begin position="1"/>
        <end position="22"/>
    </location>
</feature>
<feature type="domain" description="Rhodopsin" evidence="3">
    <location>
        <begin position="64"/>
        <end position="115"/>
    </location>
</feature>
<keyword evidence="5" id="KW-1185">Reference proteome</keyword>
<accession>A0A9N9PRB5</accession>
<proteinExistence type="predicted"/>
<evidence type="ECO:0000256" key="2">
    <source>
        <dbReference type="SAM" id="Phobius"/>
    </source>
</evidence>
<reference evidence="4" key="1">
    <citation type="submission" date="2021-07" db="EMBL/GenBank/DDBJ databases">
        <authorList>
            <person name="Durling M."/>
        </authorList>
    </citation>
    <scope>NUCLEOTIDE SEQUENCE</scope>
</reference>
<dbReference type="AlphaFoldDB" id="A0A9N9PRB5"/>
<comment type="caution">
    <text evidence="4">The sequence shown here is derived from an EMBL/GenBank/DDBJ whole genome shotgun (WGS) entry which is preliminary data.</text>
</comment>
<sequence>MTKPSTGETTQQTFLQMTNPKPPPELLGAPPGTIPNLVNPVNQTEFFIVLHSICLVIITLGLAMRLYTRKFIVKRLKVDDYLCVFAYLLTVAGTGVNLLATLEGNGTHIWDLDWEGDQLKRIFRASQFTQTALDFL</sequence>
<keyword evidence="2" id="KW-1133">Transmembrane helix</keyword>
<keyword evidence="2" id="KW-0472">Membrane</keyword>
<feature type="transmembrane region" description="Helical" evidence="2">
    <location>
        <begin position="80"/>
        <end position="100"/>
    </location>
</feature>